<dbReference type="RefSeq" id="WP_029598454.1">
    <property type="nucleotide sequence ID" value="NZ_CP022122.1"/>
</dbReference>
<evidence type="ECO:0000313" key="2">
    <source>
        <dbReference type="Proteomes" id="UP000054800"/>
    </source>
</evidence>
<comment type="caution">
    <text evidence="1">The sequence shown here is derived from an EMBL/GenBank/DDBJ whole genome shotgun (WGS) entry which is preliminary data.</text>
</comment>
<name>A0A0X3Y348_FUSNC</name>
<sequence length="148" mass="17017">MRPTFVLVKDSTNTPFFFVVPPLDLRIESDQDLQTIKIIDLGEKTLIGNRKAEKISFSTFLPSMKSPFFNFVLSTAPTNSMETLKKLKNDKEKLTLIIPEFNIFFKCYIQTLYFSVTERTGDIDVEITLVEIKKNKTLSDVARGLLER</sequence>
<proteinExistence type="predicted"/>
<accession>A0A0X3Y348</accession>
<organism evidence="1 2">
    <name type="scientific">Fusobacterium nucleatum subsp. nucleatum</name>
    <dbReference type="NCBI Taxonomy" id="76856"/>
    <lineage>
        <taxon>Bacteria</taxon>
        <taxon>Fusobacteriati</taxon>
        <taxon>Fusobacteriota</taxon>
        <taxon>Fusobacteriia</taxon>
        <taxon>Fusobacteriales</taxon>
        <taxon>Fusobacteriaceae</taxon>
        <taxon>Fusobacterium</taxon>
    </lineage>
</organism>
<dbReference type="EMBL" id="LMVH01000001">
    <property type="protein sequence ID" value="KUL99315.1"/>
    <property type="molecule type" value="Genomic_DNA"/>
</dbReference>
<gene>
    <name evidence="1" type="ORF">RO03_07295</name>
</gene>
<dbReference type="OrthoDB" id="9800780at2"/>
<dbReference type="Proteomes" id="UP000054800">
    <property type="component" value="Unassembled WGS sequence"/>
</dbReference>
<reference evidence="1 2" key="1">
    <citation type="submission" date="2015-10" db="EMBL/GenBank/DDBJ databases">
        <authorList>
            <person name="Gilbert D.G."/>
        </authorList>
    </citation>
    <scope>NUCLEOTIDE SEQUENCE [LARGE SCALE GENOMIC DNA]</scope>
    <source>
        <strain evidence="1 2">ChDC F311</strain>
    </source>
</reference>
<dbReference type="AlphaFoldDB" id="A0A0X3Y348"/>
<protein>
    <submittedName>
        <fullName evidence="1">Peptidoglycan-binding protein</fullName>
    </submittedName>
</protein>
<evidence type="ECO:0000313" key="1">
    <source>
        <dbReference type="EMBL" id="KUL99315.1"/>
    </source>
</evidence>